<keyword evidence="6" id="KW-0539">Nucleus</keyword>
<dbReference type="SUPFAM" id="SSF48371">
    <property type="entry name" value="ARM repeat"/>
    <property type="match status" value="2"/>
</dbReference>
<dbReference type="GO" id="GO:0005634">
    <property type="term" value="C:nucleus"/>
    <property type="evidence" value="ECO:0007669"/>
    <property type="project" value="UniProtKB-SubCell"/>
</dbReference>
<reference evidence="8" key="1">
    <citation type="submission" date="2024-03" db="EMBL/GenBank/DDBJ databases">
        <title>WGS assembly of Saponaria officinalis var. Norfolk2.</title>
        <authorList>
            <person name="Jenkins J."/>
            <person name="Shu S."/>
            <person name="Grimwood J."/>
            <person name="Barry K."/>
            <person name="Goodstein D."/>
            <person name="Schmutz J."/>
            <person name="Leebens-Mack J."/>
            <person name="Osbourn A."/>
        </authorList>
    </citation>
    <scope>NUCLEOTIDE SEQUENCE [LARGE SCALE GENOMIC DNA]</scope>
    <source>
        <strain evidence="8">JIC</strain>
    </source>
</reference>
<keyword evidence="4" id="KW-0498">Mitosis</keyword>
<comment type="caution">
    <text evidence="8">The sequence shown here is derived from an EMBL/GenBank/DDBJ whole genome shotgun (WGS) entry which is preliminary data.</text>
</comment>
<keyword evidence="3" id="KW-0227">DNA damage</keyword>
<dbReference type="InterPro" id="IPR016024">
    <property type="entry name" value="ARM-type_fold"/>
</dbReference>
<name>A0AAW1NBY1_SAPOF</name>
<keyword evidence="5" id="KW-0234">DNA repair</keyword>
<comment type="subcellular location">
    <subcellularLocation>
        <location evidence="1">Nucleus</location>
    </subcellularLocation>
</comment>
<evidence type="ECO:0000256" key="5">
    <source>
        <dbReference type="ARBA" id="ARBA00023204"/>
    </source>
</evidence>
<evidence type="ECO:0000256" key="7">
    <source>
        <dbReference type="ARBA" id="ARBA00023306"/>
    </source>
</evidence>
<evidence type="ECO:0000256" key="6">
    <source>
        <dbReference type="ARBA" id="ARBA00023242"/>
    </source>
</evidence>
<dbReference type="Pfam" id="PF20168">
    <property type="entry name" value="PDS5"/>
    <property type="match status" value="1"/>
</dbReference>
<dbReference type="Gene3D" id="1.25.10.10">
    <property type="entry name" value="Leucine-rich Repeat Variant"/>
    <property type="match status" value="1"/>
</dbReference>
<dbReference type="CDD" id="cd19953">
    <property type="entry name" value="PDS5"/>
    <property type="match status" value="1"/>
</dbReference>
<dbReference type="PANTHER" id="PTHR12663:SF50">
    <property type="entry name" value="SISTER CHROMATID COHESION PROTEIN PDS5 HOMOLOG B"/>
    <property type="match status" value="1"/>
</dbReference>
<keyword evidence="7" id="KW-0131">Cell cycle</keyword>
<accession>A0AAW1NBY1</accession>
<dbReference type="InterPro" id="IPR039776">
    <property type="entry name" value="Pds5"/>
</dbReference>
<dbReference type="EMBL" id="JBDFQZ010000001">
    <property type="protein sequence ID" value="KAK9758406.1"/>
    <property type="molecule type" value="Genomic_DNA"/>
</dbReference>
<keyword evidence="2" id="KW-0132">Cell division</keyword>
<dbReference type="GO" id="GO:0035825">
    <property type="term" value="P:homologous recombination"/>
    <property type="evidence" value="ECO:0007669"/>
    <property type="project" value="UniProtKB-ARBA"/>
</dbReference>
<dbReference type="PANTHER" id="PTHR12663">
    <property type="entry name" value="ANDROGEN INDUCED INHIBITOR OF PROLIFERATION AS3 / PDS5-RELATED"/>
    <property type="match status" value="1"/>
</dbReference>
<evidence type="ECO:0008006" key="10">
    <source>
        <dbReference type="Google" id="ProtNLM"/>
    </source>
</evidence>
<dbReference type="InterPro" id="IPR011989">
    <property type="entry name" value="ARM-like"/>
</dbReference>
<evidence type="ECO:0000256" key="2">
    <source>
        <dbReference type="ARBA" id="ARBA00022618"/>
    </source>
</evidence>
<dbReference type="GO" id="GO:0006281">
    <property type="term" value="P:DNA repair"/>
    <property type="evidence" value="ECO:0007669"/>
    <property type="project" value="UniProtKB-KW"/>
</dbReference>
<evidence type="ECO:0000313" key="8">
    <source>
        <dbReference type="EMBL" id="KAK9758406.1"/>
    </source>
</evidence>
<organism evidence="8 9">
    <name type="scientific">Saponaria officinalis</name>
    <name type="common">Common soapwort</name>
    <name type="synonym">Lychnis saponaria</name>
    <dbReference type="NCBI Taxonomy" id="3572"/>
    <lineage>
        <taxon>Eukaryota</taxon>
        <taxon>Viridiplantae</taxon>
        <taxon>Streptophyta</taxon>
        <taxon>Embryophyta</taxon>
        <taxon>Tracheophyta</taxon>
        <taxon>Spermatophyta</taxon>
        <taxon>Magnoliopsida</taxon>
        <taxon>eudicotyledons</taxon>
        <taxon>Gunneridae</taxon>
        <taxon>Pentapetalae</taxon>
        <taxon>Caryophyllales</taxon>
        <taxon>Caryophyllaceae</taxon>
        <taxon>Caryophylleae</taxon>
        <taxon>Saponaria</taxon>
    </lineage>
</organism>
<dbReference type="GO" id="GO:0051301">
    <property type="term" value="P:cell division"/>
    <property type="evidence" value="ECO:0007669"/>
    <property type="project" value="UniProtKB-KW"/>
</dbReference>
<evidence type="ECO:0000256" key="4">
    <source>
        <dbReference type="ARBA" id="ARBA00022776"/>
    </source>
</evidence>
<keyword evidence="9" id="KW-1185">Reference proteome</keyword>
<sequence>MRKSPEKVVAEMGKLLGQQRRPPKDFIVKTLRQAAGALVELEQLSSLSAFIRPLTQSLINHSLLGHSDNDVRLLVAFCFSEILRVLAPHPSFDDSVFKDVFHLFIVIFSDLADTASPYFSRRLKILDTVATLQCSRRMLDLGSHHLILNLFTTFFSVVREAHPPSLTNGMLSIMSLILNEEEDTPHSLLEVILRNLTDNGEGPSRASYHLAVAVIQTCAEKVKPAICGFIMSCISDRASVSSDLKECYHEIIFEIFQCTPHMLLAIIPNLIEELVIDQVDIRIKAVSLIGKLLALSRDHDFHGRHHLFVELLKRFSDKSADVRIGVTHAVKRCYMANPSGIESHKILSCLEGRLLDLDASVRAAAVAVVCDLGKVSLKNFPENLVTRATDRLRDKMTSVRKEALMKLLELYREYCTKCYEGQMLLDKCYEQIPCKILVLSLDNNLKEFRPQNLELLLATDLFSASLSGEDRMEHWIYLYSLFTPAHVKALNLILSQKRRFQSEMREYLSLRIKEKGIGLEEVNTRTKNAFVRMSATFPNSAKVEECFCKLNQLKDTSLLFPLLQLLDEPTLLNAKIKRDKYIKNIGDKHCLFEFLDLLSLKCSNNIFSSEHIRHILDHVSSCRCKGNHIEESSFSLLSDAVRHFPLLLRDSEDKFIKLILEEDFAICEKLLLLLAKLGPSISIELSQIYPLLERLCLEGTRAQSKVSISVITASLGRSVESILVELSQKLVESLRCGLMIPTALQSLGCIFQHSVLAFQQHEKEVSSYVREIFFDDTTEDNLSADEKSQSYVSSRCKLKIYGLKTLVKSVLPKKGTHGEEQISNLMDLLSKVLLIGESPDGTLICENDKSHIRLAAAKSVLRLSRRWDVHISPHIFHSTIMMAKDASPSIRKVFIDKTYKLLKKHLASRKFACAFALAASDCVKDLQDSSLKYLVEYIKECGRAAEIFLPSSKERSMTDCPEYIVVFLLHALAHDDEFPPVDSHDEEQFAHFCRPLLLILHVLINSQHANGNLSAVNKTFLNLRSIFRAIRRAEDAVEPEKSLKLHVLADIGIFTLNLIQPDGIDFSLALGLVLLPSSLYKTSATGKRNEESCSQRAFVNEEFVRKLVCVFECDFSQVSSLFVKRGQNSVKGRVQGPNVSSGSKQTGMLRDVTTQKKIVAKEMARTHVLEACPNMKKQKNISGASVLKEFDADVSQNLEHLDQGQQPGYRSSNLELFGLESDVSLSVALDDSMRKSSSDGSNVSFLGQRDAKKLCIRDGAEAILTDSGEGTAEVQELQNNEREILVDKTNSLAVKGRLKNCKPKGCEGHQVHVETSSEISDENKDGIAYRTRRRRVN</sequence>
<gene>
    <name evidence="8" type="ORF">RND81_01G227500</name>
</gene>
<evidence type="ECO:0000256" key="1">
    <source>
        <dbReference type="ARBA" id="ARBA00004123"/>
    </source>
</evidence>
<evidence type="ECO:0000256" key="3">
    <source>
        <dbReference type="ARBA" id="ARBA00022763"/>
    </source>
</evidence>
<dbReference type="Proteomes" id="UP001443914">
    <property type="component" value="Unassembled WGS sequence"/>
</dbReference>
<protein>
    <recommendedName>
        <fullName evidence="10">Sister chromatid cohesion protein PDS5 homolog A</fullName>
    </recommendedName>
</protein>
<dbReference type="GO" id="GO:0000785">
    <property type="term" value="C:chromatin"/>
    <property type="evidence" value="ECO:0007669"/>
    <property type="project" value="TreeGrafter"/>
</dbReference>
<evidence type="ECO:0000313" key="9">
    <source>
        <dbReference type="Proteomes" id="UP001443914"/>
    </source>
</evidence>
<dbReference type="GO" id="GO:0007064">
    <property type="term" value="P:mitotic sister chromatid cohesion"/>
    <property type="evidence" value="ECO:0007669"/>
    <property type="project" value="InterPro"/>
</dbReference>
<proteinExistence type="predicted"/>